<protein>
    <submittedName>
        <fullName evidence="2">Uncharacterized protein</fullName>
    </submittedName>
</protein>
<sequence>MRFRVAAFVLALGWFFACCACAEGDVSSEILEYALQARADLSAVGQGLDARALFPEADEFGGREAALIDFLREGLRKAPEKCLVLVGSDPERLWAAENLSAKISGADFSALGPALCLAPLSAAQELETGGVCCGLMDAYSLYDAFPCEWDFRLAYAIQIATLEEPILVTALYREETGAVFAKTQALIASQVDVLTAYLLANIEAFWGKDSFASTFYVRQEDGSFAKEARGF</sequence>
<evidence type="ECO:0000313" key="2">
    <source>
        <dbReference type="EMBL" id="HIV26622.1"/>
    </source>
</evidence>
<name>A0A9D1TCC6_9FIRM</name>
<feature type="signal peptide" evidence="1">
    <location>
        <begin position="1"/>
        <end position="22"/>
    </location>
</feature>
<accession>A0A9D1TCC6</accession>
<keyword evidence="1" id="KW-0732">Signal</keyword>
<dbReference type="PROSITE" id="PS51257">
    <property type="entry name" value="PROKAR_LIPOPROTEIN"/>
    <property type="match status" value="1"/>
</dbReference>
<reference evidence="2" key="2">
    <citation type="journal article" date="2021" name="PeerJ">
        <title>Extensive microbial diversity within the chicken gut microbiome revealed by metagenomics and culture.</title>
        <authorList>
            <person name="Gilroy R."/>
            <person name="Ravi A."/>
            <person name="Getino M."/>
            <person name="Pursley I."/>
            <person name="Horton D.L."/>
            <person name="Alikhan N.F."/>
            <person name="Baker D."/>
            <person name="Gharbi K."/>
            <person name="Hall N."/>
            <person name="Watson M."/>
            <person name="Adriaenssens E.M."/>
            <person name="Foster-Nyarko E."/>
            <person name="Jarju S."/>
            <person name="Secka A."/>
            <person name="Antonio M."/>
            <person name="Oren A."/>
            <person name="Chaudhuri R.R."/>
            <person name="La Ragione R."/>
            <person name="Hildebrand F."/>
            <person name="Pallen M.J."/>
        </authorList>
    </citation>
    <scope>NUCLEOTIDE SEQUENCE</scope>
    <source>
        <strain evidence="2">CHK183-6373</strain>
    </source>
</reference>
<evidence type="ECO:0000313" key="3">
    <source>
        <dbReference type="Proteomes" id="UP000886884"/>
    </source>
</evidence>
<reference evidence="2" key="1">
    <citation type="submission" date="2020-10" db="EMBL/GenBank/DDBJ databases">
        <authorList>
            <person name="Gilroy R."/>
        </authorList>
    </citation>
    <scope>NUCLEOTIDE SEQUENCE</scope>
    <source>
        <strain evidence="2">CHK183-6373</strain>
    </source>
</reference>
<organism evidence="2 3">
    <name type="scientific">Candidatus Ornithocaccomicrobium faecavium</name>
    <dbReference type="NCBI Taxonomy" id="2840890"/>
    <lineage>
        <taxon>Bacteria</taxon>
        <taxon>Bacillati</taxon>
        <taxon>Bacillota</taxon>
        <taxon>Clostridia</taxon>
        <taxon>Candidatus Ornithocaccomicrobium</taxon>
    </lineage>
</organism>
<dbReference type="EMBL" id="DVOT01000028">
    <property type="protein sequence ID" value="HIV26622.1"/>
    <property type="molecule type" value="Genomic_DNA"/>
</dbReference>
<feature type="chain" id="PRO_5039521201" evidence="1">
    <location>
        <begin position="23"/>
        <end position="231"/>
    </location>
</feature>
<comment type="caution">
    <text evidence="2">The sequence shown here is derived from an EMBL/GenBank/DDBJ whole genome shotgun (WGS) entry which is preliminary data.</text>
</comment>
<evidence type="ECO:0000256" key="1">
    <source>
        <dbReference type="SAM" id="SignalP"/>
    </source>
</evidence>
<dbReference type="Proteomes" id="UP000886884">
    <property type="component" value="Unassembled WGS sequence"/>
</dbReference>
<dbReference type="AlphaFoldDB" id="A0A9D1TCC6"/>
<proteinExistence type="predicted"/>
<gene>
    <name evidence="2" type="ORF">IAA64_01520</name>
</gene>